<sequence length="53" mass="5533">MNEQNPVSGTIVGYDPSGKNAHGVAATSLTNGKLESIRIETLNTAEEALSFAK</sequence>
<dbReference type="RefSeq" id="WP_170833128.1">
    <property type="nucleotide sequence ID" value="NZ_FNQO01000001.1"/>
</dbReference>
<proteinExistence type="predicted"/>
<dbReference type="AlphaFoldDB" id="A0A1H3WUL6"/>
<evidence type="ECO:0000313" key="2">
    <source>
        <dbReference type="Proteomes" id="UP000198658"/>
    </source>
</evidence>
<reference evidence="2" key="1">
    <citation type="submission" date="2016-10" db="EMBL/GenBank/DDBJ databases">
        <authorList>
            <person name="Varghese N."/>
            <person name="Submissions S."/>
        </authorList>
    </citation>
    <scope>NUCLEOTIDE SEQUENCE [LARGE SCALE GENOMIC DNA]</scope>
    <source>
        <strain evidence="2">CGMCC 1.10657</strain>
    </source>
</reference>
<evidence type="ECO:0000313" key="1">
    <source>
        <dbReference type="EMBL" id="SDZ90845.1"/>
    </source>
</evidence>
<name>A0A1H3WUL6_9GAMM</name>
<gene>
    <name evidence="1" type="ORF">SAMN05216562_1143</name>
</gene>
<organism evidence="1 2">
    <name type="scientific">Microbulbifer marinus</name>
    <dbReference type="NCBI Taxonomy" id="658218"/>
    <lineage>
        <taxon>Bacteria</taxon>
        <taxon>Pseudomonadati</taxon>
        <taxon>Pseudomonadota</taxon>
        <taxon>Gammaproteobacteria</taxon>
        <taxon>Cellvibrionales</taxon>
        <taxon>Microbulbiferaceae</taxon>
        <taxon>Microbulbifer</taxon>
    </lineage>
</organism>
<dbReference type="Proteomes" id="UP000198658">
    <property type="component" value="Unassembled WGS sequence"/>
</dbReference>
<accession>A0A1H3WUL6</accession>
<dbReference type="EMBL" id="FNQO01000001">
    <property type="protein sequence ID" value="SDZ90845.1"/>
    <property type="molecule type" value="Genomic_DNA"/>
</dbReference>
<keyword evidence="2" id="KW-1185">Reference proteome</keyword>
<protein>
    <submittedName>
        <fullName evidence="1">Uncharacterized protein</fullName>
    </submittedName>
</protein>